<dbReference type="STRING" id="236234.A0A1J9RHU8"/>
<sequence>MAGVAAKRAGKKSLDFCLQQVGLWRVQSEARRQSPPRQAPNSQQTLRVRKGSLIHLWVARLLLLLDSDSRCIHTFEAPSESHLHVLGYGTSRESHPPSSSVTPPETPASRRRRRLSAETNQNNRASALSTIRSHIANDGPAPLQASTVSTSLASLPKLLRPPTKKPNLPHSKAHGAKRKQHSALGDTTTMSDDHGASPRELLMEACRRNNTSLLEEVLAELSAAGGEKAAEHVAKTLNDARDGVGNGVLHLAATNGAYDVLDILLDQEGLEIDEPDRMEKDTPLHKAVRFVNALAKDEWENGAHVVDILVDAGCDPRIRNKAKLRPFDLVDPRNQELRKMLQRAEFAMTAGGDVVEEDDDDGPTGSGSDSD</sequence>
<dbReference type="InterPro" id="IPR036770">
    <property type="entry name" value="Ankyrin_rpt-contain_sf"/>
</dbReference>
<feature type="compositionally biased region" description="Low complexity" evidence="3">
    <location>
        <begin position="157"/>
        <end position="169"/>
    </location>
</feature>
<reference evidence="4 5" key="1">
    <citation type="submission" date="2016-10" db="EMBL/GenBank/DDBJ databases">
        <title>Proteomics and genomics reveal pathogen-plant mechanisms compatible with a hemibiotrophic lifestyle of Diplodia corticola.</title>
        <authorList>
            <person name="Fernandes I."/>
            <person name="De Jonge R."/>
            <person name="Van De Peer Y."/>
            <person name="Devreese B."/>
            <person name="Alves A."/>
            <person name="Esteves A.C."/>
        </authorList>
    </citation>
    <scope>NUCLEOTIDE SEQUENCE [LARGE SCALE GENOMIC DNA]</scope>
    <source>
        <strain evidence="4 5">CBS 112549</strain>
    </source>
</reference>
<keyword evidence="2" id="KW-0040">ANK repeat</keyword>
<dbReference type="EMBL" id="MNUE01000041">
    <property type="protein sequence ID" value="OJD32131.1"/>
    <property type="molecule type" value="Genomic_DNA"/>
</dbReference>
<keyword evidence="5" id="KW-1185">Reference proteome</keyword>
<protein>
    <submittedName>
        <fullName evidence="4">Ankyrin repeat protein</fullName>
    </submittedName>
</protein>
<dbReference type="GO" id="GO:0085020">
    <property type="term" value="P:protein K6-linked ubiquitination"/>
    <property type="evidence" value="ECO:0007669"/>
    <property type="project" value="TreeGrafter"/>
</dbReference>
<dbReference type="GeneID" id="31016090"/>
<name>A0A1J9RHU8_9PEZI</name>
<evidence type="ECO:0000256" key="2">
    <source>
        <dbReference type="ARBA" id="ARBA00023043"/>
    </source>
</evidence>
<evidence type="ECO:0000313" key="4">
    <source>
        <dbReference type="EMBL" id="OJD32131.1"/>
    </source>
</evidence>
<gene>
    <name evidence="4" type="ORF">BKCO1_4100065</name>
</gene>
<dbReference type="GO" id="GO:0004842">
    <property type="term" value="F:ubiquitin-protein transferase activity"/>
    <property type="evidence" value="ECO:0007669"/>
    <property type="project" value="TreeGrafter"/>
</dbReference>
<keyword evidence="1" id="KW-0677">Repeat</keyword>
<dbReference type="PANTHER" id="PTHR24171">
    <property type="entry name" value="ANKYRIN REPEAT DOMAIN-CONTAINING PROTEIN 39-RELATED"/>
    <property type="match status" value="1"/>
</dbReference>
<dbReference type="Pfam" id="PF12796">
    <property type="entry name" value="Ank_2"/>
    <property type="match status" value="1"/>
</dbReference>
<evidence type="ECO:0000256" key="1">
    <source>
        <dbReference type="ARBA" id="ARBA00022737"/>
    </source>
</evidence>
<dbReference type="InterPro" id="IPR002110">
    <property type="entry name" value="Ankyrin_rpt"/>
</dbReference>
<dbReference type="AlphaFoldDB" id="A0A1J9RHU8"/>
<organism evidence="4 5">
    <name type="scientific">Diplodia corticola</name>
    <dbReference type="NCBI Taxonomy" id="236234"/>
    <lineage>
        <taxon>Eukaryota</taxon>
        <taxon>Fungi</taxon>
        <taxon>Dikarya</taxon>
        <taxon>Ascomycota</taxon>
        <taxon>Pezizomycotina</taxon>
        <taxon>Dothideomycetes</taxon>
        <taxon>Dothideomycetes incertae sedis</taxon>
        <taxon>Botryosphaeriales</taxon>
        <taxon>Botryosphaeriaceae</taxon>
        <taxon>Diplodia</taxon>
    </lineage>
</organism>
<dbReference type="SUPFAM" id="SSF48403">
    <property type="entry name" value="Ankyrin repeat"/>
    <property type="match status" value="1"/>
</dbReference>
<comment type="caution">
    <text evidence="4">The sequence shown here is derived from an EMBL/GenBank/DDBJ whole genome shotgun (WGS) entry which is preliminary data.</text>
</comment>
<dbReference type="RefSeq" id="XP_020128391.1">
    <property type="nucleotide sequence ID" value="XM_020275829.1"/>
</dbReference>
<evidence type="ECO:0000313" key="5">
    <source>
        <dbReference type="Proteomes" id="UP000183809"/>
    </source>
</evidence>
<dbReference type="OrthoDB" id="9995210at2759"/>
<proteinExistence type="predicted"/>
<feature type="region of interest" description="Disordered" evidence="3">
    <location>
        <begin position="349"/>
        <end position="371"/>
    </location>
</feature>
<dbReference type="PANTHER" id="PTHR24171:SF8">
    <property type="entry name" value="BRCA1-ASSOCIATED RING DOMAIN PROTEIN 1"/>
    <property type="match status" value="1"/>
</dbReference>
<feature type="region of interest" description="Disordered" evidence="3">
    <location>
        <begin position="87"/>
        <end position="125"/>
    </location>
</feature>
<dbReference type="Proteomes" id="UP000183809">
    <property type="component" value="Unassembled WGS sequence"/>
</dbReference>
<feature type="compositionally biased region" description="Basic residues" evidence="3">
    <location>
        <begin position="171"/>
        <end position="181"/>
    </location>
</feature>
<feature type="region of interest" description="Disordered" evidence="3">
    <location>
        <begin position="157"/>
        <end position="196"/>
    </location>
</feature>
<evidence type="ECO:0000256" key="3">
    <source>
        <dbReference type="SAM" id="MobiDB-lite"/>
    </source>
</evidence>
<accession>A0A1J9RHU8</accession>
<dbReference type="Gene3D" id="1.25.40.20">
    <property type="entry name" value="Ankyrin repeat-containing domain"/>
    <property type="match status" value="1"/>
</dbReference>
<dbReference type="SMART" id="SM00248">
    <property type="entry name" value="ANK"/>
    <property type="match status" value="2"/>
</dbReference>